<evidence type="ECO:0000256" key="2">
    <source>
        <dbReference type="ARBA" id="ARBA00022801"/>
    </source>
</evidence>
<sequence>MAREPIPTWSFALVVVRLGRRILVVHERKHGETWYIPAGRVEVGETFADAAHRETMEEAGIEITLDGVLSVNYQPVDGGAARARVIYVASPKTDDPPRTEPNKDTLGARWATFDELRKLDLRSSEVVTLARHVLGGGVVYPLTILGPVR</sequence>
<reference evidence="5" key="1">
    <citation type="journal article" date="2021" name="Nat. Microbiol.">
        <title>Cocultivation of an ultrasmall environmental parasitic bacterium with lytic ability against bacteria associated with wastewater foams.</title>
        <authorList>
            <person name="Batinovic S."/>
            <person name="Rose J.J.A."/>
            <person name="Ratcliffe J."/>
            <person name="Seviour R.J."/>
            <person name="Petrovski S."/>
        </authorList>
    </citation>
    <scope>NUCLEOTIDE SEQUENCE</scope>
    <source>
        <strain evidence="5">CON9</strain>
    </source>
</reference>
<dbReference type="SUPFAM" id="SSF55811">
    <property type="entry name" value="Nudix"/>
    <property type="match status" value="1"/>
</dbReference>
<proteinExistence type="inferred from homology"/>
<feature type="domain" description="Nudix hydrolase" evidence="4">
    <location>
        <begin position="5"/>
        <end position="134"/>
    </location>
</feature>
<comment type="similarity">
    <text evidence="1 3">Belongs to the Nudix hydrolase family.</text>
</comment>
<dbReference type="InterPro" id="IPR015797">
    <property type="entry name" value="NUDIX_hydrolase-like_dom_sf"/>
</dbReference>
<dbReference type="PANTHER" id="PTHR21340">
    <property type="entry name" value="DIADENOSINE 5,5-P1,P4-TETRAPHOSPHATE PYROPHOSPHOHYDROLASE MUTT"/>
    <property type="match status" value="1"/>
</dbReference>
<evidence type="ECO:0000313" key="5">
    <source>
        <dbReference type="EMBL" id="QHN36476.1"/>
    </source>
</evidence>
<dbReference type="PROSITE" id="PS00893">
    <property type="entry name" value="NUDIX_BOX"/>
    <property type="match status" value="1"/>
</dbReference>
<dbReference type="InterPro" id="IPR051325">
    <property type="entry name" value="Nudix_hydrolase_domain"/>
</dbReference>
<gene>
    <name evidence="5" type="ORF">GII31_17870</name>
</gene>
<protein>
    <submittedName>
        <fullName evidence="5">NUDIX domain-containing protein</fullName>
    </submittedName>
</protein>
<evidence type="ECO:0000313" key="6">
    <source>
        <dbReference type="Proteomes" id="UP001059836"/>
    </source>
</evidence>
<dbReference type="InterPro" id="IPR020084">
    <property type="entry name" value="NUDIX_hydrolase_CS"/>
</dbReference>
<dbReference type="EMBL" id="CP045809">
    <property type="protein sequence ID" value="QHN36476.1"/>
    <property type="molecule type" value="Genomic_DNA"/>
</dbReference>
<evidence type="ECO:0000256" key="1">
    <source>
        <dbReference type="ARBA" id="ARBA00005582"/>
    </source>
</evidence>
<dbReference type="Gene3D" id="3.90.79.10">
    <property type="entry name" value="Nucleoside Triphosphate Pyrophosphohydrolase"/>
    <property type="match status" value="1"/>
</dbReference>
<name>A0ABX6IMX9_9ACTN</name>
<dbReference type="InterPro" id="IPR020476">
    <property type="entry name" value="Nudix_hydrolase"/>
</dbReference>
<dbReference type="InterPro" id="IPR000086">
    <property type="entry name" value="NUDIX_hydrolase_dom"/>
</dbReference>
<dbReference type="RefSeq" id="WP_213244729.1">
    <property type="nucleotide sequence ID" value="NZ_CP045806.1"/>
</dbReference>
<evidence type="ECO:0000259" key="4">
    <source>
        <dbReference type="PROSITE" id="PS51462"/>
    </source>
</evidence>
<dbReference type="PANTHER" id="PTHR21340:SF0">
    <property type="entry name" value="BIS(5'-NUCLEOSYL)-TETRAPHOSPHATASE [ASYMMETRICAL]"/>
    <property type="match status" value="1"/>
</dbReference>
<organism evidence="5 6">
    <name type="scientific">Gordonia pseudamarae</name>
    <dbReference type="NCBI Taxonomy" id="2831662"/>
    <lineage>
        <taxon>Bacteria</taxon>
        <taxon>Bacillati</taxon>
        <taxon>Actinomycetota</taxon>
        <taxon>Actinomycetes</taxon>
        <taxon>Mycobacteriales</taxon>
        <taxon>Gordoniaceae</taxon>
        <taxon>Gordonia</taxon>
    </lineage>
</organism>
<keyword evidence="6" id="KW-1185">Reference proteome</keyword>
<evidence type="ECO:0000256" key="3">
    <source>
        <dbReference type="RuleBase" id="RU003476"/>
    </source>
</evidence>
<dbReference type="Pfam" id="PF00293">
    <property type="entry name" value="NUDIX"/>
    <property type="match status" value="1"/>
</dbReference>
<dbReference type="PROSITE" id="PS51462">
    <property type="entry name" value="NUDIX"/>
    <property type="match status" value="1"/>
</dbReference>
<keyword evidence="2 3" id="KW-0378">Hydrolase</keyword>
<accession>A0ABX6IMX9</accession>
<dbReference type="Proteomes" id="UP001059836">
    <property type="component" value="Chromosome"/>
</dbReference>
<dbReference type="PRINTS" id="PR00502">
    <property type="entry name" value="NUDIXFAMILY"/>
</dbReference>